<dbReference type="AlphaFoldDB" id="A0AAV6TKL7"/>
<dbReference type="EMBL" id="JAFNEN010002920">
    <property type="protein sequence ID" value="KAG8172258.1"/>
    <property type="molecule type" value="Genomic_DNA"/>
</dbReference>
<gene>
    <name evidence="1" type="ORF">JTE90_029129</name>
</gene>
<protein>
    <submittedName>
        <fullName evidence="1">Uncharacterized protein</fullName>
    </submittedName>
</protein>
<proteinExistence type="predicted"/>
<evidence type="ECO:0000313" key="1">
    <source>
        <dbReference type="EMBL" id="KAG8172258.1"/>
    </source>
</evidence>
<dbReference type="Proteomes" id="UP000827092">
    <property type="component" value="Unassembled WGS sequence"/>
</dbReference>
<reference evidence="1 2" key="1">
    <citation type="journal article" date="2022" name="Nat. Ecol. Evol.">
        <title>A masculinizing supergene underlies an exaggerated male reproductive morph in a spider.</title>
        <authorList>
            <person name="Hendrickx F."/>
            <person name="De Corte Z."/>
            <person name="Sonet G."/>
            <person name="Van Belleghem S.M."/>
            <person name="Kostlbacher S."/>
            <person name="Vangestel C."/>
        </authorList>
    </citation>
    <scope>NUCLEOTIDE SEQUENCE [LARGE SCALE GENOMIC DNA]</scope>
    <source>
        <strain evidence="1">W744_W776</strain>
    </source>
</reference>
<comment type="caution">
    <text evidence="1">The sequence shown here is derived from an EMBL/GenBank/DDBJ whole genome shotgun (WGS) entry which is preliminary data.</text>
</comment>
<accession>A0AAV6TKL7</accession>
<sequence length="135" mass="15581">MLFTWRPAADMGNGPRHEKLTLSPLGFQGPQRRYRTPQENAVLFTNSVPISGRADSRARTLNRKDNFLPRFLRRRPSEFRLRLPALVSQDLSPCPGWGILTPIPFRSAADKHELWLRFRPTSQLRTDFLRSLGPD</sequence>
<keyword evidence="2" id="KW-1185">Reference proteome</keyword>
<evidence type="ECO:0000313" key="2">
    <source>
        <dbReference type="Proteomes" id="UP000827092"/>
    </source>
</evidence>
<name>A0AAV6TKL7_9ARAC</name>
<organism evidence="1 2">
    <name type="scientific">Oedothorax gibbosus</name>
    <dbReference type="NCBI Taxonomy" id="931172"/>
    <lineage>
        <taxon>Eukaryota</taxon>
        <taxon>Metazoa</taxon>
        <taxon>Ecdysozoa</taxon>
        <taxon>Arthropoda</taxon>
        <taxon>Chelicerata</taxon>
        <taxon>Arachnida</taxon>
        <taxon>Araneae</taxon>
        <taxon>Araneomorphae</taxon>
        <taxon>Entelegynae</taxon>
        <taxon>Araneoidea</taxon>
        <taxon>Linyphiidae</taxon>
        <taxon>Erigoninae</taxon>
        <taxon>Oedothorax</taxon>
    </lineage>
</organism>